<dbReference type="Gene3D" id="3.40.630.30">
    <property type="match status" value="1"/>
</dbReference>
<keyword evidence="3" id="KW-1185">Reference proteome</keyword>
<dbReference type="EMBL" id="JBHUIK010000001">
    <property type="protein sequence ID" value="MFD2212220.1"/>
    <property type="molecule type" value="Genomic_DNA"/>
</dbReference>
<gene>
    <name evidence="2" type="ORF">ACFSKK_00680</name>
</gene>
<feature type="domain" description="N-acetyltransferase" evidence="1">
    <location>
        <begin position="116"/>
        <end position="250"/>
    </location>
</feature>
<dbReference type="InterPro" id="IPR016181">
    <property type="entry name" value="Acyl_CoA_acyltransferase"/>
</dbReference>
<dbReference type="GO" id="GO:0016746">
    <property type="term" value="F:acyltransferase activity"/>
    <property type="evidence" value="ECO:0007669"/>
    <property type="project" value="UniProtKB-KW"/>
</dbReference>
<protein>
    <submittedName>
        <fullName evidence="2">GNAT family N-acetyltransferase</fullName>
        <ecNumber evidence="2">2.3.1.-</ecNumber>
    </submittedName>
</protein>
<dbReference type="CDD" id="cd04301">
    <property type="entry name" value="NAT_SF"/>
    <property type="match status" value="1"/>
</dbReference>
<organism evidence="2 3">
    <name type="scientific">Metabacillus endolithicus</name>
    <dbReference type="NCBI Taxonomy" id="1535204"/>
    <lineage>
        <taxon>Bacteria</taxon>
        <taxon>Bacillati</taxon>
        <taxon>Bacillota</taxon>
        <taxon>Bacilli</taxon>
        <taxon>Bacillales</taxon>
        <taxon>Bacillaceae</taxon>
        <taxon>Metabacillus</taxon>
    </lineage>
</organism>
<dbReference type="SUPFAM" id="SSF55729">
    <property type="entry name" value="Acyl-CoA N-acyltransferases (Nat)"/>
    <property type="match status" value="1"/>
</dbReference>
<proteinExistence type="predicted"/>
<evidence type="ECO:0000259" key="1">
    <source>
        <dbReference type="PROSITE" id="PS51186"/>
    </source>
</evidence>
<dbReference type="EC" id="2.3.1.-" evidence="2"/>
<evidence type="ECO:0000313" key="3">
    <source>
        <dbReference type="Proteomes" id="UP001597318"/>
    </source>
</evidence>
<dbReference type="PROSITE" id="PS51186">
    <property type="entry name" value="GNAT"/>
    <property type="match status" value="1"/>
</dbReference>
<dbReference type="Pfam" id="PF00583">
    <property type="entry name" value="Acetyltransf_1"/>
    <property type="match status" value="1"/>
</dbReference>
<comment type="caution">
    <text evidence="2">The sequence shown here is derived from an EMBL/GenBank/DDBJ whole genome shotgun (WGS) entry which is preliminary data.</text>
</comment>
<evidence type="ECO:0000313" key="2">
    <source>
        <dbReference type="EMBL" id="MFD2212220.1"/>
    </source>
</evidence>
<reference evidence="3" key="1">
    <citation type="journal article" date="2019" name="Int. J. Syst. Evol. Microbiol.">
        <title>The Global Catalogue of Microorganisms (GCM) 10K type strain sequencing project: providing services to taxonomists for standard genome sequencing and annotation.</title>
        <authorList>
            <consortium name="The Broad Institute Genomics Platform"/>
            <consortium name="The Broad Institute Genome Sequencing Center for Infectious Disease"/>
            <person name="Wu L."/>
            <person name="Ma J."/>
        </authorList>
    </citation>
    <scope>NUCLEOTIDE SEQUENCE [LARGE SCALE GENOMIC DNA]</scope>
    <source>
        <strain evidence="3">CGMCC 1.15474</strain>
    </source>
</reference>
<dbReference type="Pfam" id="PF18467">
    <property type="entry name" value="DUF5613"/>
    <property type="match status" value="1"/>
</dbReference>
<keyword evidence="2" id="KW-0012">Acyltransferase</keyword>
<accession>A0ABW5BTK1</accession>
<dbReference type="Proteomes" id="UP001597318">
    <property type="component" value="Unassembled WGS sequence"/>
</dbReference>
<dbReference type="InterPro" id="IPR000182">
    <property type="entry name" value="GNAT_dom"/>
</dbReference>
<dbReference type="RefSeq" id="WP_379049448.1">
    <property type="nucleotide sequence ID" value="NZ_JBHUIK010000001.1"/>
</dbReference>
<sequence length="250" mass="29492">MKQVSFEDIYTLGKIVTENDLYRHFHYSEMLVRYDSNFIEFKKLPTLSEFKPVEKYLREYHQKNGQKHVKFYFPANQKPTAELNAYLTDKGYEIGFIELFAILPKDFPALMNNPDIQIEAVTEKNLELYLTLQYKHDLEYGSEFAKQKKDLIKRQFKELHILQILAYYKGNPAGYVDIIISSKTAEIDNLAVDEEFRNKGIGSRLQKFAMETFPEKTVILIADGEDTPKEMYKKQNYQYCGFKYGVQKVY</sequence>
<keyword evidence="2" id="KW-0808">Transferase</keyword>
<dbReference type="InterPro" id="IPR040549">
    <property type="entry name" value="DUF5613"/>
</dbReference>
<name>A0ABW5BTK1_9BACI</name>